<dbReference type="STRING" id="1798375.A2773_02505"/>
<keyword evidence="3" id="KW-0694">RNA-binding</keyword>
<dbReference type="InterPro" id="IPR000529">
    <property type="entry name" value="Ribosomal_bS6"/>
</dbReference>
<keyword evidence="3" id="KW-0687">Ribonucleoprotein</keyword>
<evidence type="ECO:0000256" key="3">
    <source>
        <dbReference type="HAMAP-Rule" id="MF_00360"/>
    </source>
</evidence>
<evidence type="ECO:0000256" key="1">
    <source>
        <dbReference type="ARBA" id="ARBA00009512"/>
    </source>
</evidence>
<protein>
    <recommendedName>
        <fullName evidence="2 3">Small ribosomal subunit protein bS6</fullName>
    </recommendedName>
</protein>
<reference evidence="4 5" key="1">
    <citation type="journal article" date="2016" name="Nat. Commun.">
        <title>Thousands of microbial genomes shed light on interconnected biogeochemical processes in an aquifer system.</title>
        <authorList>
            <person name="Anantharaman K."/>
            <person name="Brown C.T."/>
            <person name="Hug L.A."/>
            <person name="Sharon I."/>
            <person name="Castelle C.J."/>
            <person name="Probst A.J."/>
            <person name="Thomas B.C."/>
            <person name="Singh A."/>
            <person name="Wilkins M.J."/>
            <person name="Karaoz U."/>
            <person name="Brodie E.L."/>
            <person name="Williams K.H."/>
            <person name="Hubbard S.S."/>
            <person name="Banfield J.F."/>
        </authorList>
    </citation>
    <scope>NUCLEOTIDE SEQUENCE [LARGE SCALE GENOMIC DNA]</scope>
</reference>
<dbReference type="GO" id="GO:0006412">
    <property type="term" value="P:translation"/>
    <property type="evidence" value="ECO:0007669"/>
    <property type="project" value="UniProtKB-UniRule"/>
</dbReference>
<dbReference type="GO" id="GO:0005737">
    <property type="term" value="C:cytoplasm"/>
    <property type="evidence" value="ECO:0007669"/>
    <property type="project" value="UniProtKB-ARBA"/>
</dbReference>
<organism evidence="4 5">
    <name type="scientific">Candidatus Gottesmanbacteria bacterium RIFCSPHIGHO2_01_FULL_39_10</name>
    <dbReference type="NCBI Taxonomy" id="1798375"/>
    <lineage>
        <taxon>Bacteria</taxon>
        <taxon>Candidatus Gottesmaniibacteriota</taxon>
    </lineage>
</organism>
<dbReference type="InterPro" id="IPR035980">
    <property type="entry name" value="Ribosomal_bS6_sf"/>
</dbReference>
<keyword evidence="3" id="KW-0699">rRNA-binding</keyword>
<evidence type="ECO:0000313" key="5">
    <source>
        <dbReference type="Proteomes" id="UP000177383"/>
    </source>
</evidence>
<dbReference type="NCBIfam" id="TIGR00166">
    <property type="entry name" value="S6"/>
    <property type="match status" value="1"/>
</dbReference>
<dbReference type="GO" id="GO:0005840">
    <property type="term" value="C:ribosome"/>
    <property type="evidence" value="ECO:0007669"/>
    <property type="project" value="UniProtKB-KW"/>
</dbReference>
<dbReference type="Proteomes" id="UP000177383">
    <property type="component" value="Unassembled WGS sequence"/>
</dbReference>
<keyword evidence="3 4" id="KW-0689">Ribosomal protein</keyword>
<dbReference type="GO" id="GO:1990904">
    <property type="term" value="C:ribonucleoprotein complex"/>
    <property type="evidence" value="ECO:0007669"/>
    <property type="project" value="UniProtKB-KW"/>
</dbReference>
<accession>A0A1F5ZQN1</accession>
<sequence>MVSYYDLIYISKADEEASKKSSSSVLKLLKEKQAKVTKEEDWGKKTLAYAINKEKEGVYRFLQFSLESGKVKEFHDKLKASPEILRFLVLKSEIVKKVPKKEVKKIAKEK</sequence>
<dbReference type="HAMAP" id="MF_00360">
    <property type="entry name" value="Ribosomal_bS6"/>
    <property type="match status" value="1"/>
</dbReference>
<dbReference type="EMBL" id="MFJE01000013">
    <property type="protein sequence ID" value="OGG14634.1"/>
    <property type="molecule type" value="Genomic_DNA"/>
</dbReference>
<comment type="caution">
    <text evidence="4">The sequence shown here is derived from an EMBL/GenBank/DDBJ whole genome shotgun (WGS) entry which is preliminary data.</text>
</comment>
<dbReference type="InterPro" id="IPR014717">
    <property type="entry name" value="Transl_elong_EF1B/ribsomal_bS6"/>
</dbReference>
<comment type="similarity">
    <text evidence="1 3">Belongs to the bacterial ribosomal protein bS6 family.</text>
</comment>
<dbReference type="GO" id="GO:0070181">
    <property type="term" value="F:small ribosomal subunit rRNA binding"/>
    <property type="evidence" value="ECO:0007669"/>
    <property type="project" value="TreeGrafter"/>
</dbReference>
<dbReference type="InterPro" id="IPR020814">
    <property type="entry name" value="Ribosomal_S6_plastid/chlpt"/>
</dbReference>
<gene>
    <name evidence="3" type="primary">rpsF</name>
    <name evidence="4" type="ORF">A2773_02505</name>
</gene>
<dbReference type="Pfam" id="PF01250">
    <property type="entry name" value="Ribosomal_S6"/>
    <property type="match status" value="1"/>
</dbReference>
<dbReference type="PANTHER" id="PTHR21011">
    <property type="entry name" value="MITOCHONDRIAL 28S RIBOSOMAL PROTEIN S6"/>
    <property type="match status" value="1"/>
</dbReference>
<proteinExistence type="inferred from homology"/>
<comment type="function">
    <text evidence="3">Binds together with bS18 to 16S ribosomal RNA.</text>
</comment>
<evidence type="ECO:0000313" key="4">
    <source>
        <dbReference type="EMBL" id="OGG14634.1"/>
    </source>
</evidence>
<evidence type="ECO:0000256" key="2">
    <source>
        <dbReference type="ARBA" id="ARBA00035294"/>
    </source>
</evidence>
<dbReference type="GO" id="GO:0003735">
    <property type="term" value="F:structural constituent of ribosome"/>
    <property type="evidence" value="ECO:0007669"/>
    <property type="project" value="InterPro"/>
</dbReference>
<dbReference type="CDD" id="cd00473">
    <property type="entry name" value="bS6"/>
    <property type="match status" value="1"/>
</dbReference>
<name>A0A1F5ZQN1_9BACT</name>
<dbReference type="SUPFAM" id="SSF54995">
    <property type="entry name" value="Ribosomal protein S6"/>
    <property type="match status" value="1"/>
</dbReference>
<dbReference type="Gene3D" id="3.30.70.60">
    <property type="match status" value="1"/>
</dbReference>
<dbReference type="AlphaFoldDB" id="A0A1F5ZQN1"/>
<dbReference type="PANTHER" id="PTHR21011:SF1">
    <property type="entry name" value="SMALL RIBOSOMAL SUBUNIT PROTEIN BS6M"/>
    <property type="match status" value="1"/>
</dbReference>